<keyword evidence="4" id="KW-1185">Reference proteome</keyword>
<feature type="chain" id="PRO_5001935604" evidence="2">
    <location>
        <begin position="18"/>
        <end position="599"/>
    </location>
</feature>
<feature type="region of interest" description="Disordered" evidence="1">
    <location>
        <begin position="580"/>
        <end position="599"/>
    </location>
</feature>
<dbReference type="Proteomes" id="UP000032430">
    <property type="component" value="Plasmid II"/>
</dbReference>
<geneLocation type="plasmid" evidence="4">
    <name>LLAP10_pA</name>
</geneLocation>
<feature type="signal peptide" evidence="2">
    <location>
        <begin position="1"/>
        <end position="17"/>
    </location>
</feature>
<name>A0A098GBH4_9GAMM</name>
<dbReference type="NCBIfam" id="TIGR02750">
    <property type="entry name" value="TraN_Ftype"/>
    <property type="match status" value="1"/>
</dbReference>
<dbReference type="InterPro" id="IPR014121">
    <property type="entry name" value="TraN_Ftype"/>
</dbReference>
<dbReference type="Pfam" id="PF06986">
    <property type="entry name" value="F_T4SS_TraN"/>
    <property type="match status" value="1"/>
</dbReference>
<keyword evidence="3" id="KW-0614">Plasmid</keyword>
<keyword evidence="2" id="KW-0732">Signal</keyword>
<evidence type="ECO:0000256" key="1">
    <source>
        <dbReference type="SAM" id="MobiDB-lite"/>
    </source>
</evidence>
<dbReference type="HOGENOM" id="CLU_015924_1_0_6"/>
<dbReference type="KEGG" id="lfa:LFA_pA0236"/>
<gene>
    <name evidence="3" type="ORF">LFA_pA0236</name>
</gene>
<evidence type="ECO:0000256" key="2">
    <source>
        <dbReference type="SAM" id="SignalP"/>
    </source>
</evidence>
<dbReference type="RefSeq" id="WP_045097905.1">
    <property type="nucleotide sequence ID" value="NZ_LN614828.1"/>
</dbReference>
<dbReference type="AlphaFoldDB" id="A0A098GBH4"/>
<evidence type="ECO:0000313" key="4">
    <source>
        <dbReference type="Proteomes" id="UP000032430"/>
    </source>
</evidence>
<dbReference type="EMBL" id="LN614828">
    <property type="protein sequence ID" value="CEG59332.1"/>
    <property type="molecule type" value="Genomic_DNA"/>
</dbReference>
<sequence>MSKWVVFMALLSMGCFANQTGTDFKTFKNYAKSLNAQPKDAMHGFDPHALFDQYSEHPAQEGYYQGVQKEQTDLSSQANAAIKNDPGAQTVIDHFGTNKFELNQANSVLAQSQLIQDESYAITHGESNNRVQCSNQKPVCTMKTHEEQCFSSRSLPDQTCSKNLKVVVDSEKVVQRADFSFSVAKKWTGVISVNLVTGAITNAVAGSVPYPIRMKHPCDGMSATIHSIRNNGANAYWVQVIGTPTCANNGLLTFYINKEWGRIYPIQVALTVTAHSKPYISQEYWDSNCTSFENKGSLCRIKKEQCTDTQSPKVIDGLPVSRACWAKELTYSCSSAVADECLVQKNKGCFQTASECARFDKQACALYKQTYSCQENVCEAPIECIKDLFCADGECTEHSQTQNSDFGQSVSSLAVVGEAGHELSQQPNASLFGGQAVQCKIWPLDLIDCCHDKGWGKDIDLLHCREEDKALGRAKLNYVAHYLGEYCSEKVAGVCLEHKRSYCVFPSKMARIIQEARLTQVNGHGLGDAEHPTCSGMSVAELQKMDLGRVDFVEPIYPFGHGTPNKAAGIAGDLKIKSQDPKKSIDEVTRRMQKKAGEL</sequence>
<proteinExistence type="predicted"/>
<protein>
    <submittedName>
        <fullName evidence="3">Putative Type-F conjugative transfer system mating-pair stabilisation protein TraN</fullName>
    </submittedName>
</protein>
<dbReference type="NCBIfam" id="NF009016">
    <property type="entry name" value="PRK12355.3-2"/>
    <property type="match status" value="1"/>
</dbReference>
<organism evidence="3 4">
    <name type="scientific">Legionella fallonii LLAP-10</name>
    <dbReference type="NCBI Taxonomy" id="1212491"/>
    <lineage>
        <taxon>Bacteria</taxon>
        <taxon>Pseudomonadati</taxon>
        <taxon>Pseudomonadota</taxon>
        <taxon>Gammaproteobacteria</taxon>
        <taxon>Legionellales</taxon>
        <taxon>Legionellaceae</taxon>
        <taxon>Legionella</taxon>
    </lineage>
</organism>
<reference evidence="4" key="1">
    <citation type="submission" date="2014-09" db="EMBL/GenBank/DDBJ databases">
        <authorList>
            <person name="Gomez-Valero L."/>
        </authorList>
    </citation>
    <scope>NUCLEOTIDE SEQUENCE [LARGE SCALE GENOMIC DNA]</scope>
    <source>
        <strain evidence="4">ATCC700992</strain>
        <plasmid evidence="4">LLAP10_pA</plasmid>
    </source>
</reference>
<accession>A0A098GBH4</accession>
<evidence type="ECO:0000313" key="3">
    <source>
        <dbReference type="EMBL" id="CEG59332.1"/>
    </source>
</evidence>
<dbReference type="OrthoDB" id="5297981at2"/>
<dbReference type="PROSITE" id="PS51257">
    <property type="entry name" value="PROKAR_LIPOPROTEIN"/>
    <property type="match status" value="1"/>
</dbReference>